<dbReference type="PROSITE" id="PS00061">
    <property type="entry name" value="ADH_SHORT"/>
    <property type="match status" value="1"/>
</dbReference>
<dbReference type="EMBL" id="CP133592">
    <property type="protein sequence ID" value="WMW25043.1"/>
    <property type="molecule type" value="Genomic_DNA"/>
</dbReference>
<dbReference type="GO" id="GO:0016020">
    <property type="term" value="C:membrane"/>
    <property type="evidence" value="ECO:0007669"/>
    <property type="project" value="TreeGrafter"/>
</dbReference>
<dbReference type="InterPro" id="IPR036291">
    <property type="entry name" value="NAD(P)-bd_dom_sf"/>
</dbReference>
<protein>
    <submittedName>
        <fullName evidence="4">SDR family NAD(P)-dependent oxidoreductase</fullName>
    </submittedName>
</protein>
<evidence type="ECO:0000256" key="1">
    <source>
        <dbReference type="ARBA" id="ARBA00006484"/>
    </source>
</evidence>
<dbReference type="GO" id="GO:0016491">
    <property type="term" value="F:oxidoreductase activity"/>
    <property type="evidence" value="ECO:0007669"/>
    <property type="project" value="UniProtKB-KW"/>
</dbReference>
<dbReference type="Gene3D" id="3.40.50.720">
    <property type="entry name" value="NAD(P)-binding Rossmann-like Domain"/>
    <property type="match status" value="1"/>
</dbReference>
<dbReference type="PANTHER" id="PTHR44196">
    <property type="entry name" value="DEHYDROGENASE/REDUCTASE SDR FAMILY MEMBER 7B"/>
    <property type="match status" value="1"/>
</dbReference>
<dbReference type="KEGG" id="mseb:RE474_13325"/>
<dbReference type="PRINTS" id="PR00081">
    <property type="entry name" value="GDHRDH"/>
</dbReference>
<keyword evidence="2" id="KW-0560">Oxidoreductase</keyword>
<organism evidence="4 5">
    <name type="scientific">Methanolobus sediminis</name>
    <dbReference type="NCBI Taxonomy" id="3072978"/>
    <lineage>
        <taxon>Archaea</taxon>
        <taxon>Methanobacteriati</taxon>
        <taxon>Methanobacteriota</taxon>
        <taxon>Stenosarchaea group</taxon>
        <taxon>Methanomicrobia</taxon>
        <taxon>Methanosarcinales</taxon>
        <taxon>Methanosarcinaceae</taxon>
        <taxon>Methanolobus</taxon>
    </lineage>
</organism>
<reference evidence="4 5" key="1">
    <citation type="submission" date="2023-08" db="EMBL/GenBank/DDBJ databases">
        <title>Methanolobus mangrovi sp. nov. and Methanolobus sediminis sp. nov, two novel methylotrophic methanogens isolated from mangrove sediments in China.</title>
        <authorList>
            <person name="Zhou J."/>
        </authorList>
    </citation>
    <scope>NUCLEOTIDE SEQUENCE [LARGE SCALE GENOMIC DNA]</scope>
    <source>
        <strain evidence="4 5">FTZ6</strain>
    </source>
</reference>
<dbReference type="InterPro" id="IPR002347">
    <property type="entry name" value="SDR_fam"/>
</dbReference>
<dbReference type="PANTHER" id="PTHR44196:SF1">
    <property type="entry name" value="DEHYDROGENASE_REDUCTASE SDR FAMILY MEMBER 7B"/>
    <property type="match status" value="1"/>
</dbReference>
<gene>
    <name evidence="4" type="ORF">RE474_13325</name>
</gene>
<dbReference type="SUPFAM" id="SSF51735">
    <property type="entry name" value="NAD(P)-binding Rossmann-fold domains"/>
    <property type="match status" value="1"/>
</dbReference>
<dbReference type="Proteomes" id="UP001182908">
    <property type="component" value="Chromosome"/>
</dbReference>
<evidence type="ECO:0000313" key="4">
    <source>
        <dbReference type="EMBL" id="WMW25043.1"/>
    </source>
</evidence>
<evidence type="ECO:0000256" key="3">
    <source>
        <dbReference type="RuleBase" id="RU000363"/>
    </source>
</evidence>
<name>A0AA51UK35_9EURY</name>
<dbReference type="InterPro" id="IPR020904">
    <property type="entry name" value="Sc_DH/Rdtase_CS"/>
</dbReference>
<dbReference type="Pfam" id="PF00106">
    <property type="entry name" value="adh_short"/>
    <property type="match status" value="1"/>
</dbReference>
<evidence type="ECO:0000256" key="2">
    <source>
        <dbReference type="ARBA" id="ARBA00023002"/>
    </source>
</evidence>
<dbReference type="CDD" id="cd05370">
    <property type="entry name" value="SDR_c2"/>
    <property type="match status" value="1"/>
</dbReference>
<sequence length="239" mass="26610">MKMNGNTILITGGATGIGLALAEAFVQAGNKVIICARTEENLKQAKEKLPQLHIRKCDVSKEEDCEALYAWVTANFKDMNVLINNAGIQRMIDFRKGTEDLIRHRMEDGEDEIDANLKSLVYMTALFTPHLMKQKEAAIMNVSSGLVFYPMPAVPIYCATKAAVHTLSILLRQQLEGTSVKVFELIPPMVDTNLDKGARKARGQTYFGITTAELVQPTMKAFESDEYEIRVIDPKLASR</sequence>
<keyword evidence="5" id="KW-1185">Reference proteome</keyword>
<accession>A0AA51UK35</accession>
<dbReference type="AlphaFoldDB" id="A0AA51UK35"/>
<evidence type="ECO:0000313" key="5">
    <source>
        <dbReference type="Proteomes" id="UP001182908"/>
    </source>
</evidence>
<dbReference type="RefSeq" id="WP_309310851.1">
    <property type="nucleotide sequence ID" value="NZ_CP133592.1"/>
</dbReference>
<comment type="similarity">
    <text evidence="1 3">Belongs to the short-chain dehydrogenases/reductases (SDR) family.</text>
</comment>
<proteinExistence type="inferred from homology"/>
<dbReference type="PRINTS" id="PR00080">
    <property type="entry name" value="SDRFAMILY"/>
</dbReference>
<dbReference type="GeneID" id="84233716"/>